<keyword evidence="7" id="KW-1015">Disulfide bond</keyword>
<evidence type="ECO:0000256" key="7">
    <source>
        <dbReference type="ARBA" id="ARBA00023157"/>
    </source>
</evidence>
<proteinExistence type="inferred from homology"/>
<evidence type="ECO:0000256" key="3">
    <source>
        <dbReference type="ARBA" id="ARBA00022514"/>
    </source>
</evidence>
<evidence type="ECO:0000256" key="2">
    <source>
        <dbReference type="ARBA" id="ARBA00011033"/>
    </source>
</evidence>
<name>A0ABM5FCT5_9SAUR</name>
<comment type="similarity">
    <text evidence="2 8">Belongs to the alpha/beta interferon family.</text>
</comment>
<dbReference type="Proteomes" id="UP001652642">
    <property type="component" value="Chromosome 2"/>
</dbReference>
<dbReference type="PRINTS" id="PR00266">
    <property type="entry name" value="INTERFERONAB"/>
</dbReference>
<keyword evidence="9" id="KW-1185">Reference proteome</keyword>
<gene>
    <name evidence="10" type="primary">LOC140703725</name>
</gene>
<dbReference type="PANTHER" id="PTHR11691">
    <property type="entry name" value="TYPE I INTERFERON"/>
    <property type="match status" value="1"/>
</dbReference>
<dbReference type="Gene3D" id="1.20.1250.10">
    <property type="match status" value="1"/>
</dbReference>
<dbReference type="InterPro" id="IPR009079">
    <property type="entry name" value="4_helix_cytokine-like_core"/>
</dbReference>
<protein>
    <submittedName>
        <fullName evidence="10">Interferon alpha-2-like</fullName>
    </submittedName>
</protein>
<reference evidence="10" key="2">
    <citation type="submission" date="2025-08" db="UniProtKB">
        <authorList>
            <consortium name="RefSeq"/>
        </authorList>
    </citation>
    <scope>IDENTIFICATION</scope>
</reference>
<dbReference type="PANTHER" id="PTHR11691:SF73">
    <property type="entry name" value="INTERFERON BETA"/>
    <property type="match status" value="1"/>
</dbReference>
<evidence type="ECO:0000256" key="6">
    <source>
        <dbReference type="ARBA" id="ARBA00023118"/>
    </source>
</evidence>
<sequence>MKVGRFLESRQNIFREIPGALQETRQLHNLITMAVTTRDCGLQVCLVLLLFSIFTHSSQFSFSKCPPIHAQWDQLIKTKLNHLCRTSEQFHQECLFEIKDFMFPQDVLKVKRSNRLIVVYKILQQISYFLNKDNPQDIWNSTCIENLQNSLHQQIKELETCLGATETQRGLVNFGNTASYSLTLKIKRYFQRLNNFITDNQHSHCAWEIIYLEIKGCFLFVTQLLKLLKL</sequence>
<evidence type="ECO:0000256" key="4">
    <source>
        <dbReference type="ARBA" id="ARBA00022525"/>
    </source>
</evidence>
<evidence type="ECO:0000256" key="1">
    <source>
        <dbReference type="ARBA" id="ARBA00004613"/>
    </source>
</evidence>
<dbReference type="Pfam" id="PF00143">
    <property type="entry name" value="Interferon"/>
    <property type="match status" value="1"/>
</dbReference>
<dbReference type="RefSeq" id="XP_072843208.1">
    <property type="nucleotide sequence ID" value="XM_072987107.1"/>
</dbReference>
<dbReference type="SUPFAM" id="SSF47266">
    <property type="entry name" value="4-helical cytokines"/>
    <property type="match status" value="1"/>
</dbReference>
<evidence type="ECO:0000256" key="5">
    <source>
        <dbReference type="ARBA" id="ARBA00022729"/>
    </source>
</evidence>
<keyword evidence="5" id="KW-0732">Signal</keyword>
<dbReference type="SMART" id="SM00076">
    <property type="entry name" value="IFabd"/>
    <property type="match status" value="1"/>
</dbReference>
<reference evidence="9" key="1">
    <citation type="submission" date="2025-05" db="UniProtKB">
        <authorList>
            <consortium name="RefSeq"/>
        </authorList>
    </citation>
    <scope>NUCLEOTIDE SEQUENCE [LARGE SCALE GENOMIC DNA]</scope>
</reference>
<keyword evidence="4" id="KW-0964">Secreted</keyword>
<dbReference type="InterPro" id="IPR000471">
    <property type="entry name" value="Interferon_alpha/beta/delta"/>
</dbReference>
<organism evidence="9 10">
    <name type="scientific">Pogona vitticeps</name>
    <name type="common">central bearded dragon</name>
    <dbReference type="NCBI Taxonomy" id="103695"/>
    <lineage>
        <taxon>Eukaryota</taxon>
        <taxon>Metazoa</taxon>
        <taxon>Chordata</taxon>
        <taxon>Craniata</taxon>
        <taxon>Vertebrata</taxon>
        <taxon>Euteleostomi</taxon>
        <taxon>Lepidosauria</taxon>
        <taxon>Squamata</taxon>
        <taxon>Bifurcata</taxon>
        <taxon>Unidentata</taxon>
        <taxon>Episquamata</taxon>
        <taxon>Toxicofera</taxon>
        <taxon>Iguania</taxon>
        <taxon>Acrodonta</taxon>
        <taxon>Agamidae</taxon>
        <taxon>Amphibolurinae</taxon>
        <taxon>Pogona</taxon>
    </lineage>
</organism>
<evidence type="ECO:0000256" key="8">
    <source>
        <dbReference type="RuleBase" id="RU000436"/>
    </source>
</evidence>
<keyword evidence="3 8" id="KW-0202">Cytokine</keyword>
<accession>A0ABM5FCT5</accession>
<evidence type="ECO:0000313" key="9">
    <source>
        <dbReference type="Proteomes" id="UP001652642"/>
    </source>
</evidence>
<keyword evidence="6 8" id="KW-0051">Antiviral defense</keyword>
<comment type="subcellular location">
    <subcellularLocation>
        <location evidence="1">Secreted</location>
    </subcellularLocation>
</comment>
<dbReference type="GeneID" id="140703725"/>
<evidence type="ECO:0000313" key="10">
    <source>
        <dbReference type="RefSeq" id="XP_072843208.1"/>
    </source>
</evidence>